<dbReference type="InterPro" id="IPR041698">
    <property type="entry name" value="Methyltransf_25"/>
</dbReference>
<feature type="domain" description="Methyltransferase" evidence="1">
    <location>
        <begin position="61"/>
        <end position="153"/>
    </location>
</feature>
<gene>
    <name evidence="2" type="ORF">D9619_013020</name>
</gene>
<dbReference type="EMBL" id="JAACJJ010000046">
    <property type="protein sequence ID" value="KAF5313884.1"/>
    <property type="molecule type" value="Genomic_DNA"/>
</dbReference>
<dbReference type="PANTHER" id="PTHR43591">
    <property type="entry name" value="METHYLTRANSFERASE"/>
    <property type="match status" value="1"/>
</dbReference>
<dbReference type="PANTHER" id="PTHR43591:SF110">
    <property type="entry name" value="RHODANESE DOMAIN-CONTAINING PROTEIN"/>
    <property type="match status" value="1"/>
</dbReference>
<proteinExistence type="predicted"/>
<dbReference type="Proteomes" id="UP000567179">
    <property type="component" value="Unassembled WGS sequence"/>
</dbReference>
<dbReference type="Gene3D" id="3.40.50.150">
    <property type="entry name" value="Vaccinia Virus protein VP39"/>
    <property type="match status" value="1"/>
</dbReference>
<dbReference type="SUPFAM" id="SSF53335">
    <property type="entry name" value="S-adenosyl-L-methionine-dependent methyltransferases"/>
    <property type="match status" value="1"/>
</dbReference>
<reference evidence="2 3" key="1">
    <citation type="journal article" date="2020" name="ISME J.">
        <title>Uncovering the hidden diversity of litter-decomposition mechanisms in mushroom-forming fungi.</title>
        <authorList>
            <person name="Floudas D."/>
            <person name="Bentzer J."/>
            <person name="Ahren D."/>
            <person name="Johansson T."/>
            <person name="Persson P."/>
            <person name="Tunlid A."/>
        </authorList>
    </citation>
    <scope>NUCLEOTIDE SEQUENCE [LARGE SCALE GENOMIC DNA]</scope>
    <source>
        <strain evidence="2 3">CBS 101986</strain>
    </source>
</reference>
<evidence type="ECO:0000313" key="2">
    <source>
        <dbReference type="EMBL" id="KAF5313884.1"/>
    </source>
</evidence>
<name>A0A8H5AZS5_9AGAR</name>
<dbReference type="OrthoDB" id="184880at2759"/>
<dbReference type="InterPro" id="IPR029063">
    <property type="entry name" value="SAM-dependent_MTases_sf"/>
</dbReference>
<keyword evidence="3" id="KW-1185">Reference proteome</keyword>
<evidence type="ECO:0000313" key="3">
    <source>
        <dbReference type="Proteomes" id="UP000567179"/>
    </source>
</evidence>
<organism evidence="2 3">
    <name type="scientific">Psilocybe cf. subviscida</name>
    <dbReference type="NCBI Taxonomy" id="2480587"/>
    <lineage>
        <taxon>Eukaryota</taxon>
        <taxon>Fungi</taxon>
        <taxon>Dikarya</taxon>
        <taxon>Basidiomycota</taxon>
        <taxon>Agaricomycotina</taxon>
        <taxon>Agaricomycetes</taxon>
        <taxon>Agaricomycetidae</taxon>
        <taxon>Agaricales</taxon>
        <taxon>Agaricineae</taxon>
        <taxon>Strophariaceae</taxon>
        <taxon>Psilocybe</taxon>
    </lineage>
</organism>
<dbReference type="AlphaFoldDB" id="A0A8H5AZS5"/>
<evidence type="ECO:0000259" key="1">
    <source>
        <dbReference type="Pfam" id="PF13649"/>
    </source>
</evidence>
<protein>
    <recommendedName>
        <fullName evidence="1">Methyltransferase domain-containing protein</fullName>
    </recommendedName>
</protein>
<dbReference type="Pfam" id="PF13649">
    <property type="entry name" value="Methyltransf_25"/>
    <property type="match status" value="1"/>
</dbReference>
<sequence length="289" mass="31975">MLATHTSHPPPSRFYVAPGKYLLPADEPEAVRLKDQNDLLRRLFDNKSVISPIDLGPESQVLDIATGSGIWALDLVSEKPNIGHVQCADISMKLFPKEHPPNMAFGVASVLDLPAEWSNKFDLVHQRLLICALKYDEWAVAIREVFRVTKPGGFAELCECYLFKTGCGPYSRRYIDGYREVVKYFSMDFEISHRIPGLLLEAGFVDVHAEAKIVNFGPAGGEDGRRIALTQAGVARGIGGPLAVAGGLGVVDSQDEWEALIDEVEKEWESEEGSNAEYPWFIFTARKPA</sequence>
<comment type="caution">
    <text evidence="2">The sequence shown here is derived from an EMBL/GenBank/DDBJ whole genome shotgun (WGS) entry which is preliminary data.</text>
</comment>
<accession>A0A8H5AZS5</accession>
<dbReference type="CDD" id="cd02440">
    <property type="entry name" value="AdoMet_MTases"/>
    <property type="match status" value="1"/>
</dbReference>